<feature type="compositionally biased region" description="Basic residues" evidence="1">
    <location>
        <begin position="114"/>
        <end position="124"/>
    </location>
</feature>
<evidence type="ECO:0000313" key="3">
    <source>
        <dbReference type="EMBL" id="EMS65707.1"/>
    </source>
</evidence>
<dbReference type="InterPro" id="IPR055081">
    <property type="entry name" value="NLP1-9_GAF"/>
</dbReference>
<name>M8A096_TRIUA</name>
<dbReference type="GO" id="GO:0003700">
    <property type="term" value="F:DNA-binding transcription factor activity"/>
    <property type="evidence" value="ECO:0007669"/>
    <property type="project" value="InterPro"/>
</dbReference>
<dbReference type="STRING" id="4572.M8A096"/>
<dbReference type="Pfam" id="PF22922">
    <property type="entry name" value="GAF_NLP"/>
    <property type="match status" value="1"/>
</dbReference>
<evidence type="ECO:0000259" key="2">
    <source>
        <dbReference type="Pfam" id="PF22922"/>
    </source>
</evidence>
<organism evidence="3">
    <name type="scientific">Triticum urartu</name>
    <name type="common">Red wild einkorn</name>
    <name type="synonym">Crithodium urartu</name>
    <dbReference type="NCBI Taxonomy" id="4572"/>
    <lineage>
        <taxon>Eukaryota</taxon>
        <taxon>Viridiplantae</taxon>
        <taxon>Streptophyta</taxon>
        <taxon>Embryophyta</taxon>
        <taxon>Tracheophyta</taxon>
        <taxon>Spermatophyta</taxon>
        <taxon>Magnoliopsida</taxon>
        <taxon>Liliopsida</taxon>
        <taxon>Poales</taxon>
        <taxon>Poaceae</taxon>
        <taxon>BOP clade</taxon>
        <taxon>Pooideae</taxon>
        <taxon>Triticodae</taxon>
        <taxon>Triticeae</taxon>
        <taxon>Triticinae</taxon>
        <taxon>Triticum</taxon>
    </lineage>
</organism>
<evidence type="ECO:0000256" key="1">
    <source>
        <dbReference type="SAM" id="MobiDB-lite"/>
    </source>
</evidence>
<feature type="compositionally biased region" description="Acidic residues" evidence="1">
    <location>
        <begin position="81"/>
        <end position="91"/>
    </location>
</feature>
<accession>M8A096</accession>
<proteinExistence type="predicted"/>
<feature type="region of interest" description="Disordered" evidence="1">
    <location>
        <begin position="72"/>
        <end position="128"/>
    </location>
</feature>
<reference evidence="3" key="1">
    <citation type="journal article" date="2013" name="Nature">
        <title>Draft genome of the wheat A-genome progenitor Triticum urartu.</title>
        <authorList>
            <person name="Ling H.Q."/>
            <person name="Zhao S."/>
            <person name="Liu D."/>
            <person name="Wang J."/>
            <person name="Sun H."/>
            <person name="Zhang C."/>
            <person name="Fan H."/>
            <person name="Li D."/>
            <person name="Dong L."/>
            <person name="Tao Y."/>
            <person name="Gao C."/>
            <person name="Wu H."/>
            <person name="Li Y."/>
            <person name="Cui Y."/>
            <person name="Guo X."/>
            <person name="Zheng S."/>
            <person name="Wang B."/>
            <person name="Yu K."/>
            <person name="Liang Q."/>
            <person name="Yang W."/>
            <person name="Lou X."/>
            <person name="Chen J."/>
            <person name="Feng M."/>
            <person name="Jian J."/>
            <person name="Zhang X."/>
            <person name="Luo G."/>
            <person name="Jiang Y."/>
            <person name="Liu J."/>
            <person name="Wang Z."/>
            <person name="Sha Y."/>
            <person name="Zhang B."/>
            <person name="Wu H."/>
            <person name="Tang D."/>
            <person name="Shen Q."/>
            <person name="Xue P."/>
            <person name="Zou S."/>
            <person name="Wang X."/>
            <person name="Liu X."/>
            <person name="Wang F."/>
            <person name="Yang Y."/>
            <person name="An X."/>
            <person name="Dong Z."/>
            <person name="Zhang K."/>
            <person name="Zhang X."/>
            <person name="Luo M.C."/>
            <person name="Dvorak J."/>
            <person name="Tong Y."/>
            <person name="Wang J."/>
            <person name="Yang H."/>
            <person name="Li Z."/>
            <person name="Wang D."/>
            <person name="Zhang A."/>
            <person name="Wang J."/>
        </authorList>
    </citation>
    <scope>NUCLEOTIDE SEQUENCE</scope>
</reference>
<dbReference type="PANTHER" id="PTHR32002">
    <property type="entry name" value="PROTEIN NLP8"/>
    <property type="match status" value="1"/>
</dbReference>
<gene>
    <name evidence="3" type="ORF">TRIUR3_17675</name>
</gene>
<dbReference type="EMBL" id="KD040588">
    <property type="protein sequence ID" value="EMS65707.1"/>
    <property type="molecule type" value="Genomic_DNA"/>
</dbReference>
<feature type="compositionally biased region" description="Basic residues" evidence="1">
    <location>
        <begin position="313"/>
        <end position="326"/>
    </location>
</feature>
<protein>
    <recommendedName>
        <fullName evidence="2">NLP1-9 GAF domain-containing protein</fullName>
    </recommendedName>
</protein>
<feature type="region of interest" description="Disordered" evidence="1">
    <location>
        <begin position="274"/>
        <end position="326"/>
    </location>
</feature>
<feature type="domain" description="NLP1-9 GAF" evidence="2">
    <location>
        <begin position="10"/>
        <end position="46"/>
    </location>
</feature>
<feature type="compositionally biased region" description="Basic and acidic residues" evidence="1">
    <location>
        <begin position="104"/>
        <end position="113"/>
    </location>
</feature>
<sequence length="326" mass="35641">MDVGDDGQVGEECVVLEFFLPPDCRSAGEQKAMVDAVTATIRKECSGDHLEATSDLQDLSLENVLADAHTAHELNDRGDYDTNDSDEEDGDQAGGVHGADQSGAEDRGPPPETKKKKKTGRKAGRPVSLKELQGYFSGSLKDAARSLGAATHIEKPKYLLHDEATESLKLLFYSVPDDNEAHLQAARHIKMAIPEDQQGEPCTRQDQGHRIGGLLTEADCCFFFHLSPSSSPSSAMPVKCSRRRHLLPRLKPRSSTSHQNHNAQVFAVAQQWRGGGAGDHQGELQRGHHQVQGAMLRRRSSSKGGGGQEAGPRCRRLRHQVPRRRP</sequence>
<dbReference type="InterPro" id="IPR045012">
    <property type="entry name" value="NLP"/>
</dbReference>
<dbReference type="PANTHER" id="PTHR32002:SF74">
    <property type="entry name" value="OS02G0136000 PROTEIN"/>
    <property type="match status" value="1"/>
</dbReference>
<dbReference type="AlphaFoldDB" id="M8A096"/>